<dbReference type="FunFam" id="2.170.130.10:FF:000003">
    <property type="entry name" value="SusC/RagA family TonB-linked outer membrane protein"/>
    <property type="match status" value="1"/>
</dbReference>
<dbReference type="InterPro" id="IPR012910">
    <property type="entry name" value="Plug_dom"/>
</dbReference>
<keyword evidence="9" id="KW-0675">Receptor</keyword>
<dbReference type="Pfam" id="PF07660">
    <property type="entry name" value="STN"/>
    <property type="match status" value="1"/>
</dbReference>
<dbReference type="NCBIfam" id="TIGR04057">
    <property type="entry name" value="SusC_RagA_signa"/>
    <property type="match status" value="1"/>
</dbReference>
<keyword evidence="3 7" id="KW-1134">Transmembrane beta strand</keyword>
<dbReference type="SUPFAM" id="SSF56935">
    <property type="entry name" value="Porins"/>
    <property type="match status" value="1"/>
</dbReference>
<comment type="similarity">
    <text evidence="7">Belongs to the TonB-dependent receptor family.</text>
</comment>
<keyword evidence="5 7" id="KW-0472">Membrane</keyword>
<dbReference type="Gene3D" id="2.60.40.1120">
    <property type="entry name" value="Carboxypeptidase-like, regulatory domain"/>
    <property type="match status" value="1"/>
</dbReference>
<dbReference type="Gene3D" id="2.170.130.10">
    <property type="entry name" value="TonB-dependent receptor, plug domain"/>
    <property type="match status" value="1"/>
</dbReference>
<evidence type="ECO:0000256" key="3">
    <source>
        <dbReference type="ARBA" id="ARBA00022452"/>
    </source>
</evidence>
<organism evidence="9 10">
    <name type="scientific">Draconibacterium aestuarii</name>
    <dbReference type="NCBI Taxonomy" id="2998507"/>
    <lineage>
        <taxon>Bacteria</taxon>
        <taxon>Pseudomonadati</taxon>
        <taxon>Bacteroidota</taxon>
        <taxon>Bacteroidia</taxon>
        <taxon>Marinilabiliales</taxon>
        <taxon>Prolixibacteraceae</taxon>
        <taxon>Draconibacterium</taxon>
    </lineage>
</organism>
<comment type="caution">
    <text evidence="9">The sequence shown here is derived from an EMBL/GenBank/DDBJ whole genome shotgun (WGS) entry which is preliminary data.</text>
</comment>
<sequence>MKLIVFIICFSVFGGYASNSYSQVTRLSLDFNNTSIKEILLEIENSSEFYFLYNNDLIDVEKKVDIEVRNRKVTEILDVLFDGQEVKYSVIDRQIIISPNNMTNKISQQQISVSGTVTDESGQPMPGVTVLIKATSQGTVTQLDGTFNITNLSQEAVLVFSFVGMLTQEIPVGDQTQIDVVMRVDAIGIEEVVAIGYGTQKKANLTGSVASVGGLELNKRTTPNVQNLLQGKVAGLQVTQSGGTPGGDGAEIRIRGLGTFSSAGSSPLVLIDGIQGDMTDLDPNNIESVSVLKDAASAAIYGARAANGVILITTKRGSMQPVTVEYNVSFEAQNATKLPDLVTNSADYMELWNEANERNGQPHYFTQDEIDAYRQHEGMNDPRYPNFDWVDYMFKTAFVQNHHLSVYGGNEKTAFNLAFGYLDQGGIVDLYDFKRYNLRFSIDSKITNWLKIGGNVQTLKKARVQDVQGAFVEAYFIMHCYAPGPNYTPTMTLPDGSTGYVARYSNSIAEWTVRNPEAILAQGSNTTDSYSALPQMYAEVKLTKDLTWYTKGAASFDYSFNKNHEHAVDNYYFKDGSYAHNGAVWHLGVRDNMNTSFMTTLYSTLNYSKEFNEDHNINALMGYNQENAYYRSLGGTRKYFPLNSLKELNAGSPLEQTTSGTASEWAIQSLFGRIAYDYKSKYLLEVNARYDGTSRIAPDTRWGFFPSISAGWRISEESFMKDISWLDNLKFRGSWGQLGNQNVGTYPYQDVLSTTQYAFGSQETGVYPSRLVDKSLQWETTTVTDIGVDASIKNGLFTLTADWFNKVTDDILYSVPVPASVGLSSPTVNGGKMKNTGWEFELGHNNKIGEVTYNVNFNLSTYKNEVLSILRPSYGTTIIEEGLPYNSWYLTEWIGIFQTQDEIDNGPEHPYDPKPGDLKFKDQNNDGVIDSKDRKVFDGAFPDFYYGGSINLTWKNLDVSAFFQGVAGVKNFVRNWGLSPFTQGSPPTKELAENRWTGPGSTNEYPAIYRGGQWSSYKPVEGTASTFHLEDASYLRLKNLRIGYTLPKATVERIGLKYVQVYFSGDNLFTITDYPGADPERISSGHYSVYPQLRTLALGLKIKL</sequence>
<protein>
    <submittedName>
        <fullName evidence="9">TonB-dependent receptor</fullName>
    </submittedName>
</protein>
<accession>A0A9X3J3H0</accession>
<dbReference type="SMART" id="SM00965">
    <property type="entry name" value="STN"/>
    <property type="match status" value="1"/>
</dbReference>
<dbReference type="NCBIfam" id="TIGR04056">
    <property type="entry name" value="OMP_RagA_SusC"/>
    <property type="match status" value="1"/>
</dbReference>
<dbReference type="InterPro" id="IPR039426">
    <property type="entry name" value="TonB-dep_rcpt-like"/>
</dbReference>
<feature type="domain" description="Secretin/TonB short N-terminal" evidence="8">
    <location>
        <begin position="49"/>
        <end position="100"/>
    </location>
</feature>
<dbReference type="InterPro" id="IPR023997">
    <property type="entry name" value="TonB-dep_OMP_SusC/RagA_CS"/>
</dbReference>
<dbReference type="SUPFAM" id="SSF49464">
    <property type="entry name" value="Carboxypeptidase regulatory domain-like"/>
    <property type="match status" value="1"/>
</dbReference>
<dbReference type="RefSeq" id="WP_343331692.1">
    <property type="nucleotide sequence ID" value="NZ_JAPOHD010000007.1"/>
</dbReference>
<comment type="subcellular location">
    <subcellularLocation>
        <location evidence="1 7">Cell outer membrane</location>
        <topology evidence="1 7">Multi-pass membrane protein</topology>
    </subcellularLocation>
</comment>
<dbReference type="PROSITE" id="PS52016">
    <property type="entry name" value="TONB_DEPENDENT_REC_3"/>
    <property type="match status" value="1"/>
</dbReference>
<keyword evidence="4 7" id="KW-0812">Transmembrane</keyword>
<evidence type="ECO:0000256" key="6">
    <source>
        <dbReference type="ARBA" id="ARBA00023237"/>
    </source>
</evidence>
<dbReference type="Pfam" id="PF07715">
    <property type="entry name" value="Plug"/>
    <property type="match status" value="1"/>
</dbReference>
<dbReference type="Gene3D" id="2.40.170.20">
    <property type="entry name" value="TonB-dependent receptor, beta-barrel domain"/>
    <property type="match status" value="1"/>
</dbReference>
<keyword evidence="6 7" id="KW-0998">Cell outer membrane</keyword>
<evidence type="ECO:0000256" key="1">
    <source>
        <dbReference type="ARBA" id="ARBA00004571"/>
    </source>
</evidence>
<proteinExistence type="inferred from homology"/>
<keyword evidence="10" id="KW-1185">Reference proteome</keyword>
<evidence type="ECO:0000313" key="10">
    <source>
        <dbReference type="Proteomes" id="UP001145087"/>
    </source>
</evidence>
<dbReference type="Proteomes" id="UP001145087">
    <property type="component" value="Unassembled WGS sequence"/>
</dbReference>
<evidence type="ECO:0000256" key="5">
    <source>
        <dbReference type="ARBA" id="ARBA00023136"/>
    </source>
</evidence>
<evidence type="ECO:0000313" key="9">
    <source>
        <dbReference type="EMBL" id="MCY1719354.1"/>
    </source>
</evidence>
<evidence type="ECO:0000259" key="8">
    <source>
        <dbReference type="SMART" id="SM00965"/>
    </source>
</evidence>
<name>A0A9X3J3H0_9BACT</name>
<dbReference type="InterPro" id="IPR037066">
    <property type="entry name" value="Plug_dom_sf"/>
</dbReference>
<dbReference type="EMBL" id="JAPOHD010000007">
    <property type="protein sequence ID" value="MCY1719354.1"/>
    <property type="molecule type" value="Genomic_DNA"/>
</dbReference>
<dbReference type="Pfam" id="PF13715">
    <property type="entry name" value="CarbopepD_reg_2"/>
    <property type="match status" value="1"/>
</dbReference>
<gene>
    <name evidence="9" type="ORF">OU798_03320</name>
</gene>
<evidence type="ECO:0000256" key="7">
    <source>
        <dbReference type="PROSITE-ProRule" id="PRU01360"/>
    </source>
</evidence>
<dbReference type="InterPro" id="IPR011662">
    <property type="entry name" value="Secretin/TonB_short_N"/>
</dbReference>
<keyword evidence="2 7" id="KW-0813">Transport</keyword>
<evidence type="ECO:0000256" key="2">
    <source>
        <dbReference type="ARBA" id="ARBA00022448"/>
    </source>
</evidence>
<dbReference type="InterPro" id="IPR023996">
    <property type="entry name" value="TonB-dep_OMP_SusC/RagA"/>
</dbReference>
<dbReference type="InterPro" id="IPR036942">
    <property type="entry name" value="Beta-barrel_TonB_sf"/>
</dbReference>
<dbReference type="AlphaFoldDB" id="A0A9X3J3H0"/>
<reference evidence="9" key="1">
    <citation type="submission" date="2022-11" db="EMBL/GenBank/DDBJ databases">
        <title>Marilongibacter aestuarii gen. nov., sp. nov., isolated from tidal flat sediment.</title>
        <authorList>
            <person name="Jiayan W."/>
        </authorList>
    </citation>
    <scope>NUCLEOTIDE SEQUENCE</scope>
    <source>
        <strain evidence="9">Z1-6</strain>
    </source>
</reference>
<dbReference type="InterPro" id="IPR008969">
    <property type="entry name" value="CarboxyPept-like_regulatory"/>
</dbReference>
<dbReference type="GO" id="GO:0009279">
    <property type="term" value="C:cell outer membrane"/>
    <property type="evidence" value="ECO:0007669"/>
    <property type="project" value="UniProtKB-SubCell"/>
</dbReference>
<evidence type="ECO:0000256" key="4">
    <source>
        <dbReference type="ARBA" id="ARBA00022692"/>
    </source>
</evidence>
<dbReference type="FunFam" id="2.60.40.1120:FF:000003">
    <property type="entry name" value="Outer membrane protein Omp121"/>
    <property type="match status" value="1"/>
</dbReference>